<dbReference type="SUPFAM" id="SSF47729">
    <property type="entry name" value="IHF-like DNA-binding proteins"/>
    <property type="match status" value="1"/>
</dbReference>
<evidence type="ECO:0000256" key="2">
    <source>
        <dbReference type="ARBA" id="ARBA00010529"/>
    </source>
</evidence>
<evidence type="ECO:0000256" key="9">
    <source>
        <dbReference type="ARBA" id="ARBA00033227"/>
    </source>
</evidence>
<dbReference type="InterPro" id="IPR000119">
    <property type="entry name" value="Hist_DNA-bd"/>
</dbReference>
<keyword evidence="5" id="KW-0235">DNA replication</keyword>
<dbReference type="Gene3D" id="4.10.520.10">
    <property type="entry name" value="IHF-like DNA-binding proteins"/>
    <property type="match status" value="1"/>
</dbReference>
<dbReference type="SMART" id="SM00411">
    <property type="entry name" value="BHL"/>
    <property type="match status" value="1"/>
</dbReference>
<evidence type="ECO:0000256" key="4">
    <source>
        <dbReference type="ARBA" id="ARBA00016145"/>
    </source>
</evidence>
<keyword evidence="6" id="KW-0426">Late protein</keyword>
<dbReference type="GO" id="GO:0030527">
    <property type="term" value="F:structural constituent of chromatin"/>
    <property type="evidence" value="ECO:0007669"/>
    <property type="project" value="InterPro"/>
</dbReference>
<evidence type="ECO:0000256" key="8">
    <source>
        <dbReference type="ARBA" id="ARBA00033120"/>
    </source>
</evidence>
<dbReference type="GO" id="GO:0006260">
    <property type="term" value="P:DNA replication"/>
    <property type="evidence" value="ECO:0007669"/>
    <property type="project" value="UniProtKB-KW"/>
</dbReference>
<evidence type="ECO:0000256" key="11">
    <source>
        <dbReference type="RuleBase" id="RU003939"/>
    </source>
</evidence>
<dbReference type="CDD" id="cd13834">
    <property type="entry name" value="HU_like"/>
    <property type="match status" value="1"/>
</dbReference>
<keyword evidence="7 13" id="KW-0238">DNA-binding</keyword>
<dbReference type="AlphaFoldDB" id="A0AAP6MMZ8"/>
<evidence type="ECO:0000256" key="1">
    <source>
        <dbReference type="ARBA" id="ARBA00004328"/>
    </source>
</evidence>
<comment type="subunit">
    <text evidence="3">Homodimer.</text>
</comment>
<dbReference type="PANTHER" id="PTHR33175:SF13">
    <property type="entry name" value="HISTONE-LIKE PROTEIN"/>
    <property type="match status" value="1"/>
</dbReference>
<evidence type="ECO:0000313" key="13">
    <source>
        <dbReference type="EMBL" id="MEA5445901.1"/>
    </source>
</evidence>
<dbReference type="GO" id="GO:0003677">
    <property type="term" value="F:DNA binding"/>
    <property type="evidence" value="ECO:0007669"/>
    <property type="project" value="UniProtKB-KW"/>
</dbReference>
<protein>
    <recommendedName>
        <fullName evidence="4">Viral histone-like protein</fullName>
    </recommendedName>
    <alternativeName>
        <fullName evidence="9">DNA-binding protein pA104R</fullName>
    </alternativeName>
    <alternativeName>
        <fullName evidence="8">pA104R</fullName>
    </alternativeName>
</protein>
<keyword evidence="14" id="KW-1185">Reference proteome</keyword>
<dbReference type="PANTHER" id="PTHR33175">
    <property type="entry name" value="DNA-BINDING PROTEIN HU"/>
    <property type="match status" value="1"/>
</dbReference>
<evidence type="ECO:0000256" key="5">
    <source>
        <dbReference type="ARBA" id="ARBA00022705"/>
    </source>
</evidence>
<dbReference type="EMBL" id="JAYGII010000016">
    <property type="protein sequence ID" value="MEA5445901.1"/>
    <property type="molecule type" value="Genomic_DNA"/>
</dbReference>
<comment type="similarity">
    <text evidence="2 11">Belongs to the bacterial histone-like protein family.</text>
</comment>
<evidence type="ECO:0000313" key="14">
    <source>
        <dbReference type="Proteomes" id="UP001302316"/>
    </source>
</evidence>
<sequence>MATRKKKTAAKAAQKPPTKAQLVSKIADDTGLTRKDVQAVFDSLNSEIKRNIGRRGPGYFNLPGLMKIKTVKKPATKSRKGVNPFTGEEITIKAKPARKAVKVTALKGLKEMI</sequence>
<evidence type="ECO:0000256" key="3">
    <source>
        <dbReference type="ARBA" id="ARBA00011738"/>
    </source>
</evidence>
<feature type="compositionally biased region" description="Low complexity" evidence="12">
    <location>
        <begin position="10"/>
        <end position="21"/>
    </location>
</feature>
<dbReference type="Proteomes" id="UP001302316">
    <property type="component" value="Unassembled WGS sequence"/>
</dbReference>
<accession>A0AAP6MMZ8</accession>
<comment type="caution">
    <text evidence="13">The sequence shown here is derived from an EMBL/GenBank/DDBJ whole genome shotgun (WGS) entry which is preliminary data.</text>
</comment>
<organism evidence="13 14">
    <name type="scientific">Natronospira elongata</name>
    <dbReference type="NCBI Taxonomy" id="3110268"/>
    <lineage>
        <taxon>Bacteria</taxon>
        <taxon>Pseudomonadati</taxon>
        <taxon>Pseudomonadota</taxon>
        <taxon>Gammaproteobacteria</taxon>
        <taxon>Natronospirales</taxon>
        <taxon>Natronospiraceae</taxon>
        <taxon>Natronospira</taxon>
    </lineage>
</organism>
<evidence type="ECO:0000256" key="10">
    <source>
        <dbReference type="ARBA" id="ARBA00046140"/>
    </source>
</evidence>
<name>A0AAP6MMZ8_9GAMM</name>
<comment type="function">
    <text evidence="10">DNA-binding protein that plays a critical role in nucleoid compaction, genome replication and DNA replication and transcription. Binds to both ssDNA and dsDNA with a binding site covering about 15 nucleotides. Displays DNA-supercoiling activity only when associated with the viral DNA topoisomerase 2.</text>
</comment>
<dbReference type="InterPro" id="IPR010992">
    <property type="entry name" value="IHF-like_DNA-bd_dom_sf"/>
</dbReference>
<dbReference type="RefSeq" id="WP_346051783.1">
    <property type="nucleotide sequence ID" value="NZ_JAYGII010000016.1"/>
</dbReference>
<proteinExistence type="inferred from homology"/>
<feature type="region of interest" description="Disordered" evidence="12">
    <location>
        <begin position="1"/>
        <end position="21"/>
    </location>
</feature>
<evidence type="ECO:0000256" key="7">
    <source>
        <dbReference type="ARBA" id="ARBA00023125"/>
    </source>
</evidence>
<reference evidence="13 14" key="1">
    <citation type="submission" date="2023-12" db="EMBL/GenBank/DDBJ databases">
        <title>Whole-genome sequencing of halo(alkali)philic microorganisms from hypersaline lakes.</title>
        <authorList>
            <person name="Sorokin D.Y."/>
            <person name="Merkel A.Y."/>
            <person name="Messina E."/>
            <person name="Yakimov M."/>
        </authorList>
    </citation>
    <scope>NUCLEOTIDE SEQUENCE [LARGE SCALE GENOMIC DNA]</scope>
    <source>
        <strain evidence="13 14">AB-CW1</strain>
    </source>
</reference>
<evidence type="ECO:0000256" key="12">
    <source>
        <dbReference type="SAM" id="MobiDB-lite"/>
    </source>
</evidence>
<dbReference type="GO" id="GO:0005829">
    <property type="term" value="C:cytosol"/>
    <property type="evidence" value="ECO:0007669"/>
    <property type="project" value="TreeGrafter"/>
</dbReference>
<comment type="subcellular location">
    <subcellularLocation>
        <location evidence="1">Virion</location>
    </subcellularLocation>
</comment>
<gene>
    <name evidence="13" type="ORF">VCB98_08725</name>
</gene>
<dbReference type="Pfam" id="PF00216">
    <property type="entry name" value="Bac_DNA_binding"/>
    <property type="match status" value="1"/>
</dbReference>
<evidence type="ECO:0000256" key="6">
    <source>
        <dbReference type="ARBA" id="ARBA00022921"/>
    </source>
</evidence>